<dbReference type="Pfam" id="PF03004">
    <property type="entry name" value="Transposase_24"/>
    <property type="match status" value="1"/>
</dbReference>
<evidence type="ECO:0000313" key="3">
    <source>
        <dbReference type="Proteomes" id="UP000032141"/>
    </source>
</evidence>
<evidence type="ECO:0000256" key="1">
    <source>
        <dbReference type="SAM" id="MobiDB-lite"/>
    </source>
</evidence>
<name>A0A0D3BFX2_BRAOL</name>
<dbReference type="InterPro" id="IPR004252">
    <property type="entry name" value="Probable_transposase_24"/>
</dbReference>
<dbReference type="Proteomes" id="UP000032141">
    <property type="component" value="Chromosome C3"/>
</dbReference>
<reference evidence="2 3" key="1">
    <citation type="journal article" date="2014" name="Genome Biol.">
        <title>Transcriptome and methylome profiling reveals relics of genome dominance in the mesopolyploid Brassica oleracea.</title>
        <authorList>
            <person name="Parkin I.A."/>
            <person name="Koh C."/>
            <person name="Tang H."/>
            <person name="Robinson S.J."/>
            <person name="Kagale S."/>
            <person name="Clarke W.E."/>
            <person name="Town C.D."/>
            <person name="Nixon J."/>
            <person name="Krishnakumar V."/>
            <person name="Bidwell S.L."/>
            <person name="Denoeud F."/>
            <person name="Belcram H."/>
            <person name="Links M.G."/>
            <person name="Just J."/>
            <person name="Clarke C."/>
            <person name="Bender T."/>
            <person name="Huebert T."/>
            <person name="Mason A.S."/>
            <person name="Pires J.C."/>
            <person name="Barker G."/>
            <person name="Moore J."/>
            <person name="Walley P.G."/>
            <person name="Manoli S."/>
            <person name="Batley J."/>
            <person name="Edwards D."/>
            <person name="Nelson M.N."/>
            <person name="Wang X."/>
            <person name="Paterson A.H."/>
            <person name="King G."/>
            <person name="Bancroft I."/>
            <person name="Chalhoub B."/>
            <person name="Sharpe A.G."/>
        </authorList>
    </citation>
    <scope>NUCLEOTIDE SEQUENCE</scope>
    <source>
        <strain evidence="2 3">cv. TO1000</strain>
    </source>
</reference>
<keyword evidence="3" id="KW-1185">Reference proteome</keyword>
<protein>
    <submittedName>
        <fullName evidence="2">Uncharacterized protein</fullName>
    </submittedName>
</protein>
<dbReference type="HOGENOM" id="CLU_033858_1_0_1"/>
<dbReference type="EnsemblPlants" id="Bo3g108080.1">
    <property type="protein sequence ID" value="Bo3g108080.1"/>
    <property type="gene ID" value="Bo3g108080"/>
</dbReference>
<dbReference type="AlphaFoldDB" id="A0A0D3BFX2"/>
<reference evidence="2" key="2">
    <citation type="submission" date="2015-03" db="UniProtKB">
        <authorList>
            <consortium name="EnsemblPlants"/>
        </authorList>
    </citation>
    <scope>IDENTIFICATION</scope>
</reference>
<accession>A0A0D3BFX2</accession>
<sequence length="252" mass="28685">QPRYEQHHPPHHPQQQSTAPEDALAPAAVHPDLMVPLNASYARYTVEDLLQMPGREGLPIIDPDRPPHTYWLLTDNCVGQCVGDIIRANFREAHLNWSLTPDHVRRTWFKCFAAAFYKKTMARLKNIVGDWEEKWRVMGDDAKEAYLNNDVWKGLKAYWNLPKKVQRSLTCSTARLTRHDDGKLPVPHTSGQIPHVGRALQIAAEEGAPPSLARLYKTTHQHSDGTFSHPQAERICNSVEARIQEVQTQLSQ</sequence>
<evidence type="ECO:0000313" key="2">
    <source>
        <dbReference type="EnsemblPlants" id="Bo3g108080.1"/>
    </source>
</evidence>
<feature type="region of interest" description="Disordered" evidence="1">
    <location>
        <begin position="1"/>
        <end position="21"/>
    </location>
</feature>
<organism evidence="2 3">
    <name type="scientific">Brassica oleracea var. oleracea</name>
    <dbReference type="NCBI Taxonomy" id="109376"/>
    <lineage>
        <taxon>Eukaryota</taxon>
        <taxon>Viridiplantae</taxon>
        <taxon>Streptophyta</taxon>
        <taxon>Embryophyta</taxon>
        <taxon>Tracheophyta</taxon>
        <taxon>Spermatophyta</taxon>
        <taxon>Magnoliopsida</taxon>
        <taxon>eudicotyledons</taxon>
        <taxon>Gunneridae</taxon>
        <taxon>Pentapetalae</taxon>
        <taxon>rosids</taxon>
        <taxon>malvids</taxon>
        <taxon>Brassicales</taxon>
        <taxon>Brassicaceae</taxon>
        <taxon>Brassiceae</taxon>
        <taxon>Brassica</taxon>
    </lineage>
</organism>
<dbReference type="Gramene" id="Bo3g108080.1">
    <property type="protein sequence ID" value="Bo3g108080.1"/>
    <property type="gene ID" value="Bo3g108080"/>
</dbReference>
<proteinExistence type="predicted"/>